<accession>A0AAD9M9W7</accession>
<name>A0AAD9M9W7_9PEZI</name>
<evidence type="ECO:0000313" key="2">
    <source>
        <dbReference type="EMBL" id="KAK2068372.1"/>
    </source>
</evidence>
<feature type="chain" id="PRO_5042130077" evidence="1">
    <location>
        <begin position="27"/>
        <end position="166"/>
    </location>
</feature>
<evidence type="ECO:0000313" key="3">
    <source>
        <dbReference type="Proteomes" id="UP001217918"/>
    </source>
</evidence>
<protein>
    <submittedName>
        <fullName evidence="2">Uncharacterized protein</fullName>
    </submittedName>
</protein>
<proteinExistence type="predicted"/>
<dbReference type="AlphaFoldDB" id="A0AAD9M9W7"/>
<keyword evidence="1" id="KW-0732">Signal</keyword>
<feature type="signal peptide" evidence="1">
    <location>
        <begin position="1"/>
        <end position="26"/>
    </location>
</feature>
<reference evidence="2" key="1">
    <citation type="journal article" date="2023" name="Mol. Plant Microbe Interact.">
        <title>Elucidating the Obligate Nature and Biological Capacity of an Invasive Fungal Corn Pathogen.</title>
        <authorList>
            <person name="MacCready J.S."/>
            <person name="Roggenkamp E.M."/>
            <person name="Gdanetz K."/>
            <person name="Chilvers M.I."/>
        </authorList>
    </citation>
    <scope>NUCLEOTIDE SEQUENCE</scope>
    <source>
        <strain evidence="2">PM02</strain>
    </source>
</reference>
<dbReference type="Proteomes" id="UP001217918">
    <property type="component" value="Unassembled WGS sequence"/>
</dbReference>
<gene>
    <name evidence="2" type="ORF">P8C59_003012</name>
</gene>
<sequence>MKLPSPIHLPLLQLATFAAAAGSAELHPRTAGVIPPFNVTDFYGQVRPDKFDDAWWYWVEFNVTIRMGEGMAGCYAWQTTSSNTSIDTSIPVTACTEDEAIFWAFTVGEGSYGLTVGWNESMRSILQGNTTIRGTDFQQGEDDGVQVVFYNGVGNLTLPVTQILED</sequence>
<keyword evidence="3" id="KW-1185">Reference proteome</keyword>
<organism evidence="2 3">
    <name type="scientific">Phyllachora maydis</name>
    <dbReference type="NCBI Taxonomy" id="1825666"/>
    <lineage>
        <taxon>Eukaryota</taxon>
        <taxon>Fungi</taxon>
        <taxon>Dikarya</taxon>
        <taxon>Ascomycota</taxon>
        <taxon>Pezizomycotina</taxon>
        <taxon>Sordariomycetes</taxon>
        <taxon>Sordariomycetidae</taxon>
        <taxon>Phyllachorales</taxon>
        <taxon>Phyllachoraceae</taxon>
        <taxon>Phyllachora</taxon>
    </lineage>
</organism>
<evidence type="ECO:0000256" key="1">
    <source>
        <dbReference type="SAM" id="SignalP"/>
    </source>
</evidence>
<dbReference type="EMBL" id="JAQQPM010000002">
    <property type="protein sequence ID" value="KAK2068372.1"/>
    <property type="molecule type" value="Genomic_DNA"/>
</dbReference>
<comment type="caution">
    <text evidence="2">The sequence shown here is derived from an EMBL/GenBank/DDBJ whole genome shotgun (WGS) entry which is preliminary data.</text>
</comment>